<keyword evidence="4" id="KW-1133">Transmembrane helix</keyword>
<dbReference type="STRING" id="1184151.AW736_08025"/>
<evidence type="ECO:0000256" key="1">
    <source>
        <dbReference type="ARBA" id="ARBA00004167"/>
    </source>
</evidence>
<comment type="subcellular location">
    <subcellularLocation>
        <location evidence="1">Membrane</location>
        <topology evidence="1">Single-pass membrane protein</topology>
    </subcellularLocation>
</comment>
<dbReference type="InterPro" id="IPR005498">
    <property type="entry name" value="T4SS_VirB10/TraB/TrbI"/>
</dbReference>
<evidence type="ECO:0000256" key="3">
    <source>
        <dbReference type="ARBA" id="ARBA00022692"/>
    </source>
</evidence>
<keyword evidence="5" id="KW-0472">Membrane</keyword>
<dbReference type="AlphaFoldDB" id="A0A178IMI8"/>
<protein>
    <submittedName>
        <fullName evidence="6">Uncharacterized protein</fullName>
    </submittedName>
</protein>
<dbReference type="Proteomes" id="UP000078486">
    <property type="component" value="Unassembled WGS sequence"/>
</dbReference>
<dbReference type="Pfam" id="PF03743">
    <property type="entry name" value="TrbI"/>
    <property type="match status" value="1"/>
</dbReference>
<evidence type="ECO:0000313" key="6">
    <source>
        <dbReference type="EMBL" id="OAM90415.1"/>
    </source>
</evidence>
<dbReference type="Gene3D" id="2.40.128.260">
    <property type="entry name" value="Type IV secretion system, VirB10/TraB/TrbI"/>
    <property type="match status" value="1"/>
</dbReference>
<evidence type="ECO:0000256" key="4">
    <source>
        <dbReference type="ARBA" id="ARBA00022989"/>
    </source>
</evidence>
<gene>
    <name evidence="6" type="ORF">AW736_08025</name>
</gene>
<comment type="similarity">
    <text evidence="2">Belongs to the TrbI/VirB10 family.</text>
</comment>
<evidence type="ECO:0000256" key="5">
    <source>
        <dbReference type="ARBA" id="ARBA00023136"/>
    </source>
</evidence>
<dbReference type="EMBL" id="LRRQ01000058">
    <property type="protein sequence ID" value="OAM90415.1"/>
    <property type="molecule type" value="Genomic_DNA"/>
</dbReference>
<reference evidence="6 7" key="1">
    <citation type="submission" date="2016-01" db="EMBL/GenBank/DDBJ databases">
        <title>High potential of lignocellulose degradation of a new Verrucomicrobia species.</title>
        <authorList>
            <person name="Wang Y."/>
            <person name="Shi Y."/>
            <person name="Qiu Z."/>
            <person name="Liu S."/>
            <person name="Yang H."/>
        </authorList>
    </citation>
    <scope>NUCLEOTIDE SEQUENCE [LARGE SCALE GENOMIC DNA]</scope>
    <source>
        <strain evidence="6 7">TSB47</strain>
    </source>
</reference>
<accession>A0A178IMI8</accession>
<proteinExistence type="inferred from homology"/>
<evidence type="ECO:0000313" key="7">
    <source>
        <dbReference type="Proteomes" id="UP000078486"/>
    </source>
</evidence>
<comment type="caution">
    <text evidence="6">The sequence shown here is derived from an EMBL/GenBank/DDBJ whole genome shotgun (WGS) entry which is preliminary data.</text>
</comment>
<dbReference type="InterPro" id="IPR042217">
    <property type="entry name" value="T4SS_VirB10/TrbI"/>
</dbReference>
<keyword evidence="3" id="KW-0812">Transmembrane</keyword>
<evidence type="ECO:0000256" key="2">
    <source>
        <dbReference type="ARBA" id="ARBA00010265"/>
    </source>
</evidence>
<sequence length="214" mass="23256">MIPCETVVTLESNRLETPVIGLVTEDVWHNGYLIIPAGAEVHGRASLDRARERLAVQGRWMIVWRSPGRENGRELRVDGIALDREIAADGQWGSHDGSAGLRGEILRTDDWREIKLFAATFLSVATSALQDTRSTAGLLGETAVPTATARNATLAGTSAILREYAQQLRDAVAHDGFYVRVPAGKPFYLYVTQTLDAFDRPATAPATGSMPSQP</sequence>
<organism evidence="6 7">
    <name type="scientific">Termitidicoccus mucosus</name>
    <dbReference type="NCBI Taxonomy" id="1184151"/>
    <lineage>
        <taxon>Bacteria</taxon>
        <taxon>Pseudomonadati</taxon>
        <taxon>Verrucomicrobiota</taxon>
        <taxon>Opitutia</taxon>
        <taxon>Opitutales</taxon>
        <taxon>Opitutaceae</taxon>
        <taxon>Termitidicoccus</taxon>
    </lineage>
</organism>
<dbReference type="GO" id="GO:0016020">
    <property type="term" value="C:membrane"/>
    <property type="evidence" value="ECO:0007669"/>
    <property type="project" value="UniProtKB-SubCell"/>
</dbReference>
<keyword evidence="7" id="KW-1185">Reference proteome</keyword>
<name>A0A178IMI8_9BACT</name>